<dbReference type="Proteomes" id="UP001292094">
    <property type="component" value="Unassembled WGS sequence"/>
</dbReference>
<name>A0AAE1QFN1_9EUCA</name>
<protein>
    <submittedName>
        <fullName evidence="2">Uncharacterized protein</fullName>
    </submittedName>
</protein>
<feature type="compositionally biased region" description="Acidic residues" evidence="1">
    <location>
        <begin position="154"/>
        <end position="166"/>
    </location>
</feature>
<evidence type="ECO:0000256" key="1">
    <source>
        <dbReference type="SAM" id="MobiDB-lite"/>
    </source>
</evidence>
<dbReference type="EMBL" id="JAWZYT010000365">
    <property type="protein sequence ID" value="KAK4324382.1"/>
    <property type="molecule type" value="Genomic_DNA"/>
</dbReference>
<gene>
    <name evidence="2" type="ORF">Pmani_004942</name>
</gene>
<comment type="caution">
    <text evidence="2">The sequence shown here is derived from an EMBL/GenBank/DDBJ whole genome shotgun (WGS) entry which is preliminary data.</text>
</comment>
<accession>A0AAE1QFN1</accession>
<feature type="region of interest" description="Disordered" evidence="1">
    <location>
        <begin position="232"/>
        <end position="273"/>
    </location>
</feature>
<sequence>MAPASSVLKSHSVGYHHQLNSTHHGCSCINSTDDSACHSEDDPLLPVDDPLLPVDDPFLPVDDPFLPVLAGEDDPTDVSPLSLSPPASPPPPPPLLNTSGHSLYVDTLHPSSTPSPARILASNQYLPHYYSLIAQAEDEVELTPHAEHPVLEEREGETEEEEEEEEERQHSSQLLRFTYRLERDVSGEERRWWGTRSGAIGSLPSLTEPDSPRTASLDLEWEPEAALAAVHRERREKDTGAEGAAASGTEEEAVSHSQTMESGNSWMPRSSSCSTPNSLEWDFRASTLSLRGEDDTAWRHTDMETEQLLYEIEQLAARALADTGHVLNKTGSSVEDFKQTPPR</sequence>
<organism evidence="2 3">
    <name type="scientific">Petrolisthes manimaculis</name>
    <dbReference type="NCBI Taxonomy" id="1843537"/>
    <lineage>
        <taxon>Eukaryota</taxon>
        <taxon>Metazoa</taxon>
        <taxon>Ecdysozoa</taxon>
        <taxon>Arthropoda</taxon>
        <taxon>Crustacea</taxon>
        <taxon>Multicrustacea</taxon>
        <taxon>Malacostraca</taxon>
        <taxon>Eumalacostraca</taxon>
        <taxon>Eucarida</taxon>
        <taxon>Decapoda</taxon>
        <taxon>Pleocyemata</taxon>
        <taxon>Anomura</taxon>
        <taxon>Galatheoidea</taxon>
        <taxon>Porcellanidae</taxon>
        <taxon>Petrolisthes</taxon>
    </lineage>
</organism>
<reference evidence="2" key="1">
    <citation type="submission" date="2023-11" db="EMBL/GenBank/DDBJ databases">
        <title>Genome assemblies of two species of porcelain crab, Petrolisthes cinctipes and Petrolisthes manimaculis (Anomura: Porcellanidae).</title>
        <authorList>
            <person name="Angst P."/>
        </authorList>
    </citation>
    <scope>NUCLEOTIDE SEQUENCE</scope>
    <source>
        <strain evidence="2">PB745_02</strain>
        <tissue evidence="2">Gill</tissue>
    </source>
</reference>
<feature type="region of interest" description="Disordered" evidence="1">
    <location>
        <begin position="147"/>
        <end position="173"/>
    </location>
</feature>
<feature type="compositionally biased region" description="Pro residues" evidence="1">
    <location>
        <begin position="86"/>
        <end position="95"/>
    </location>
</feature>
<keyword evidence="3" id="KW-1185">Reference proteome</keyword>
<evidence type="ECO:0000313" key="3">
    <source>
        <dbReference type="Proteomes" id="UP001292094"/>
    </source>
</evidence>
<feature type="compositionally biased region" description="Polar residues" evidence="1">
    <location>
        <begin position="255"/>
        <end position="273"/>
    </location>
</feature>
<proteinExistence type="predicted"/>
<dbReference type="AlphaFoldDB" id="A0AAE1QFN1"/>
<feature type="region of interest" description="Disordered" evidence="1">
    <location>
        <begin position="65"/>
        <end position="115"/>
    </location>
</feature>
<evidence type="ECO:0000313" key="2">
    <source>
        <dbReference type="EMBL" id="KAK4324382.1"/>
    </source>
</evidence>